<protein>
    <submittedName>
        <fullName evidence="3">Uncharacterized protein</fullName>
    </submittedName>
</protein>
<name>A0A8K0KHM0_LADFU</name>
<keyword evidence="2" id="KW-1133">Transmembrane helix</keyword>
<evidence type="ECO:0000256" key="2">
    <source>
        <dbReference type="SAM" id="Phobius"/>
    </source>
</evidence>
<evidence type="ECO:0000256" key="1">
    <source>
        <dbReference type="SAM" id="MobiDB-lite"/>
    </source>
</evidence>
<feature type="compositionally biased region" description="Polar residues" evidence="1">
    <location>
        <begin position="129"/>
        <end position="139"/>
    </location>
</feature>
<organism evidence="3 4">
    <name type="scientific">Ladona fulva</name>
    <name type="common">Scarce chaser dragonfly</name>
    <name type="synonym">Libellula fulva</name>
    <dbReference type="NCBI Taxonomy" id="123851"/>
    <lineage>
        <taxon>Eukaryota</taxon>
        <taxon>Metazoa</taxon>
        <taxon>Ecdysozoa</taxon>
        <taxon>Arthropoda</taxon>
        <taxon>Hexapoda</taxon>
        <taxon>Insecta</taxon>
        <taxon>Pterygota</taxon>
        <taxon>Palaeoptera</taxon>
        <taxon>Odonata</taxon>
        <taxon>Epiprocta</taxon>
        <taxon>Anisoptera</taxon>
        <taxon>Libelluloidea</taxon>
        <taxon>Libellulidae</taxon>
        <taxon>Ladona</taxon>
    </lineage>
</organism>
<proteinExistence type="predicted"/>
<feature type="transmembrane region" description="Helical" evidence="2">
    <location>
        <begin position="6"/>
        <end position="26"/>
    </location>
</feature>
<comment type="caution">
    <text evidence="3">The sequence shown here is derived from an EMBL/GenBank/DDBJ whole genome shotgun (WGS) entry which is preliminary data.</text>
</comment>
<keyword evidence="4" id="KW-1185">Reference proteome</keyword>
<feature type="non-terminal residue" evidence="3">
    <location>
        <position position="1"/>
    </location>
</feature>
<keyword evidence="2" id="KW-0472">Membrane</keyword>
<feature type="compositionally biased region" description="Low complexity" evidence="1">
    <location>
        <begin position="110"/>
        <end position="128"/>
    </location>
</feature>
<reference evidence="3" key="1">
    <citation type="submission" date="2013-04" db="EMBL/GenBank/DDBJ databases">
        <authorList>
            <person name="Qu J."/>
            <person name="Murali S.C."/>
            <person name="Bandaranaike D."/>
            <person name="Bellair M."/>
            <person name="Blankenburg K."/>
            <person name="Chao H."/>
            <person name="Dinh H."/>
            <person name="Doddapaneni H."/>
            <person name="Downs B."/>
            <person name="Dugan-Rocha S."/>
            <person name="Elkadiri S."/>
            <person name="Gnanaolivu R.D."/>
            <person name="Hernandez B."/>
            <person name="Javaid M."/>
            <person name="Jayaseelan J.C."/>
            <person name="Lee S."/>
            <person name="Li M."/>
            <person name="Ming W."/>
            <person name="Munidasa M."/>
            <person name="Muniz J."/>
            <person name="Nguyen L."/>
            <person name="Ongeri F."/>
            <person name="Osuji N."/>
            <person name="Pu L.-L."/>
            <person name="Puazo M."/>
            <person name="Qu C."/>
            <person name="Quiroz J."/>
            <person name="Raj R."/>
            <person name="Weissenberger G."/>
            <person name="Xin Y."/>
            <person name="Zou X."/>
            <person name="Han Y."/>
            <person name="Richards S."/>
            <person name="Worley K."/>
            <person name="Muzny D."/>
            <person name="Gibbs R."/>
        </authorList>
    </citation>
    <scope>NUCLEOTIDE SEQUENCE</scope>
    <source>
        <strain evidence="3">Sampled in the wild</strain>
    </source>
</reference>
<feature type="non-terminal residue" evidence="3">
    <location>
        <position position="139"/>
    </location>
</feature>
<dbReference type="Proteomes" id="UP000792457">
    <property type="component" value="Unassembled WGS sequence"/>
</dbReference>
<evidence type="ECO:0000313" key="3">
    <source>
        <dbReference type="EMBL" id="KAG8235060.1"/>
    </source>
</evidence>
<reference evidence="3" key="2">
    <citation type="submission" date="2017-10" db="EMBL/GenBank/DDBJ databases">
        <title>Ladona fulva Genome sequencing and assembly.</title>
        <authorList>
            <person name="Murali S."/>
            <person name="Richards S."/>
            <person name="Bandaranaike D."/>
            <person name="Bellair M."/>
            <person name="Blankenburg K."/>
            <person name="Chao H."/>
            <person name="Dinh H."/>
            <person name="Doddapaneni H."/>
            <person name="Dugan-Rocha S."/>
            <person name="Elkadiri S."/>
            <person name="Gnanaolivu R."/>
            <person name="Hernandez B."/>
            <person name="Skinner E."/>
            <person name="Javaid M."/>
            <person name="Lee S."/>
            <person name="Li M."/>
            <person name="Ming W."/>
            <person name="Munidasa M."/>
            <person name="Muniz J."/>
            <person name="Nguyen L."/>
            <person name="Hughes D."/>
            <person name="Osuji N."/>
            <person name="Pu L.-L."/>
            <person name="Puazo M."/>
            <person name="Qu C."/>
            <person name="Quiroz J."/>
            <person name="Raj R."/>
            <person name="Weissenberger G."/>
            <person name="Xin Y."/>
            <person name="Zou X."/>
            <person name="Han Y."/>
            <person name="Worley K."/>
            <person name="Muzny D."/>
            <person name="Gibbs R."/>
        </authorList>
    </citation>
    <scope>NUCLEOTIDE SEQUENCE</scope>
    <source>
        <strain evidence="3">Sampled in the wild</strain>
    </source>
</reference>
<evidence type="ECO:0000313" key="4">
    <source>
        <dbReference type="Proteomes" id="UP000792457"/>
    </source>
</evidence>
<feature type="region of interest" description="Disordered" evidence="1">
    <location>
        <begin position="43"/>
        <end position="139"/>
    </location>
</feature>
<keyword evidence="2" id="KW-0812">Transmembrane</keyword>
<accession>A0A8K0KHM0</accession>
<dbReference type="AlphaFoldDB" id="A0A8K0KHM0"/>
<feature type="compositionally biased region" description="Basic and acidic residues" evidence="1">
    <location>
        <begin position="48"/>
        <end position="63"/>
    </location>
</feature>
<sequence length="139" mass="14878">GPKEIQIWVGVACAVIVGFLVLGYCGKKVWAKFKKMQDVQVKLPSGLEHPKEKDMAYGPERLDWQGGTFPPADGDHRNKKPGAMGAADEQCLLQQKERHGRNPSGDSRESSGCSSAADSVSSAATSRTQISSDSGADMK</sequence>
<dbReference type="EMBL" id="KZ308872">
    <property type="protein sequence ID" value="KAG8235060.1"/>
    <property type="molecule type" value="Genomic_DNA"/>
</dbReference>
<gene>
    <name evidence="3" type="ORF">J437_LFUL015302</name>
</gene>